<dbReference type="Ensembl" id="ENSCJPT00005008213.1">
    <property type="protein sequence ID" value="ENSCJPP00005004990.1"/>
    <property type="gene ID" value="ENSCJPG00005004843.1"/>
</dbReference>
<dbReference type="AlphaFoldDB" id="A0A8C2SYP4"/>
<reference evidence="2" key="3">
    <citation type="submission" date="2025-09" db="UniProtKB">
        <authorList>
            <consortium name="Ensembl"/>
        </authorList>
    </citation>
    <scope>IDENTIFICATION</scope>
</reference>
<evidence type="ECO:0000256" key="1">
    <source>
        <dbReference type="SAM" id="MobiDB-lite"/>
    </source>
</evidence>
<reference evidence="2" key="1">
    <citation type="submission" date="2015-11" db="EMBL/GenBank/DDBJ databases">
        <authorList>
            <consortium name="International Coturnix japonica Genome Analysis Consortium"/>
            <person name="Warren W."/>
            <person name="Burt D.W."/>
            <person name="Antin P.B."/>
            <person name="Lanford R."/>
            <person name="Gros J."/>
            <person name="Wilson R.K."/>
        </authorList>
    </citation>
    <scope>NUCLEOTIDE SEQUENCE [LARGE SCALE GENOMIC DNA]</scope>
</reference>
<evidence type="ECO:0000313" key="3">
    <source>
        <dbReference type="Proteomes" id="UP000694412"/>
    </source>
</evidence>
<protein>
    <submittedName>
        <fullName evidence="2">Uncharacterized protein</fullName>
    </submittedName>
</protein>
<accession>A0A8C2SYP4</accession>
<reference evidence="2" key="2">
    <citation type="submission" date="2025-08" db="UniProtKB">
        <authorList>
            <consortium name="Ensembl"/>
        </authorList>
    </citation>
    <scope>IDENTIFICATION</scope>
</reference>
<sequence length="75" mass="8010">YLRRQIGYFTALPIHEQAQISSPSPKERRGGGAGEPCWPGRTRQCRPLPAHSGLLALTVTAPCRARGSPGTAGRS</sequence>
<keyword evidence="3" id="KW-1185">Reference proteome</keyword>
<dbReference type="Proteomes" id="UP000694412">
    <property type="component" value="Chromosome Z"/>
</dbReference>
<name>A0A8C2SYP4_COTJA</name>
<organism evidence="2 3">
    <name type="scientific">Coturnix japonica</name>
    <name type="common">Japanese quail</name>
    <name type="synonym">Coturnix coturnix japonica</name>
    <dbReference type="NCBI Taxonomy" id="93934"/>
    <lineage>
        <taxon>Eukaryota</taxon>
        <taxon>Metazoa</taxon>
        <taxon>Chordata</taxon>
        <taxon>Craniata</taxon>
        <taxon>Vertebrata</taxon>
        <taxon>Euteleostomi</taxon>
        <taxon>Archelosauria</taxon>
        <taxon>Archosauria</taxon>
        <taxon>Dinosauria</taxon>
        <taxon>Saurischia</taxon>
        <taxon>Theropoda</taxon>
        <taxon>Coelurosauria</taxon>
        <taxon>Aves</taxon>
        <taxon>Neognathae</taxon>
        <taxon>Galloanserae</taxon>
        <taxon>Galliformes</taxon>
        <taxon>Phasianidae</taxon>
        <taxon>Perdicinae</taxon>
        <taxon>Coturnix</taxon>
    </lineage>
</organism>
<feature type="region of interest" description="Disordered" evidence="1">
    <location>
        <begin position="16"/>
        <end position="41"/>
    </location>
</feature>
<proteinExistence type="predicted"/>
<evidence type="ECO:0000313" key="2">
    <source>
        <dbReference type="Ensembl" id="ENSCJPP00005004990.1"/>
    </source>
</evidence>